<keyword evidence="1" id="KW-1133">Transmembrane helix</keyword>
<evidence type="ECO:0000313" key="3">
    <source>
        <dbReference type="EMBL" id="CAK9082670.1"/>
    </source>
</evidence>
<evidence type="ECO:0000313" key="4">
    <source>
        <dbReference type="Proteomes" id="UP001642464"/>
    </source>
</evidence>
<feature type="transmembrane region" description="Helical" evidence="1">
    <location>
        <begin position="143"/>
        <end position="164"/>
    </location>
</feature>
<feature type="transmembrane region" description="Helical" evidence="1">
    <location>
        <begin position="20"/>
        <end position="38"/>
    </location>
</feature>
<keyword evidence="1" id="KW-0472">Membrane</keyword>
<dbReference type="EMBL" id="CAXAMM010038973">
    <property type="protein sequence ID" value="CAK9082580.1"/>
    <property type="molecule type" value="Genomic_DNA"/>
</dbReference>
<keyword evidence="1" id="KW-0812">Transmembrane</keyword>
<comment type="caution">
    <text evidence="2">The sequence shown here is derived from an EMBL/GenBank/DDBJ whole genome shotgun (WGS) entry which is preliminary data.</text>
</comment>
<proteinExistence type="predicted"/>
<gene>
    <name evidence="2" type="ORF">SCF082_LOCUS39237</name>
    <name evidence="3" type="ORF">SCF082_LOCUS39281</name>
</gene>
<dbReference type="SUPFAM" id="SSF103473">
    <property type="entry name" value="MFS general substrate transporter"/>
    <property type="match status" value="1"/>
</dbReference>
<keyword evidence="4" id="KW-1185">Reference proteome</keyword>
<feature type="transmembrane region" description="Helical" evidence="1">
    <location>
        <begin position="298"/>
        <end position="317"/>
    </location>
</feature>
<dbReference type="InterPro" id="IPR036259">
    <property type="entry name" value="MFS_trans_sf"/>
</dbReference>
<dbReference type="EMBL" id="CAXAMM010038984">
    <property type="protein sequence ID" value="CAK9082670.1"/>
    <property type="molecule type" value="Genomic_DNA"/>
</dbReference>
<dbReference type="Proteomes" id="UP001642464">
    <property type="component" value="Unassembled WGS sequence"/>
</dbReference>
<reference evidence="2 4" key="1">
    <citation type="submission" date="2024-02" db="EMBL/GenBank/DDBJ databases">
        <authorList>
            <person name="Chen Y."/>
            <person name="Shah S."/>
            <person name="Dougan E. K."/>
            <person name="Thang M."/>
            <person name="Chan C."/>
        </authorList>
    </citation>
    <scope>NUCLEOTIDE SEQUENCE [LARGE SCALE GENOMIC DNA]</scope>
</reference>
<evidence type="ECO:0000256" key="1">
    <source>
        <dbReference type="SAM" id="Phobius"/>
    </source>
</evidence>
<feature type="transmembrane region" description="Helical" evidence="1">
    <location>
        <begin position="112"/>
        <end position="131"/>
    </location>
</feature>
<sequence length="361" mass="37899">MLCVTVLTELFGNAALARAATAQNACCALAMLLLTFGQRLITAQLPGRRRLVLCAANLFIMFWLGIILASMLDDKEGGENLFLLVIALNGLCTGMSQNLAAAASTMYPGTSAALLFGESLSPLVAVAISSLTEHVVPNVDEAVAWTMLVAEVFVVAALLACFYVRQAGARAKAAQTIAECMVEGGSAREYVLHRIGQLFCNSVVAFFACFVWVFLLCASPYVAGGLCFDLGCGPWLPKAMISAANMAATGGRLVGLKAGTKPWLPALVLESLMLLCLGLFVLFACMGAHLPAVSLPTAVARGLTISAGLTGWSNFLLMRNDHSAQQSCGHSILLPCHVSTEIMWLSIQVGSIAGTSFAASL</sequence>
<name>A0ABP0Q6E3_9DINO</name>
<feature type="transmembrane region" description="Helical" evidence="1">
    <location>
        <begin position="81"/>
        <end position="100"/>
    </location>
</feature>
<organism evidence="2 4">
    <name type="scientific">Durusdinium trenchii</name>
    <dbReference type="NCBI Taxonomy" id="1381693"/>
    <lineage>
        <taxon>Eukaryota</taxon>
        <taxon>Sar</taxon>
        <taxon>Alveolata</taxon>
        <taxon>Dinophyceae</taxon>
        <taxon>Suessiales</taxon>
        <taxon>Symbiodiniaceae</taxon>
        <taxon>Durusdinium</taxon>
    </lineage>
</organism>
<feature type="transmembrane region" description="Helical" evidence="1">
    <location>
        <begin position="198"/>
        <end position="223"/>
    </location>
</feature>
<accession>A0ABP0Q6E3</accession>
<evidence type="ECO:0000313" key="2">
    <source>
        <dbReference type="EMBL" id="CAK9082580.1"/>
    </source>
</evidence>
<protein>
    <submittedName>
        <fullName evidence="2">Uncharacterized protein</fullName>
    </submittedName>
</protein>
<feature type="transmembrane region" description="Helical" evidence="1">
    <location>
        <begin position="267"/>
        <end position="292"/>
    </location>
</feature>
<feature type="transmembrane region" description="Helical" evidence="1">
    <location>
        <begin position="50"/>
        <end position="69"/>
    </location>
</feature>
<feature type="transmembrane region" description="Helical" evidence="1">
    <location>
        <begin position="235"/>
        <end position="255"/>
    </location>
</feature>